<dbReference type="OrthoDB" id="5296765at2"/>
<comment type="subcellular location">
    <subcellularLocation>
        <location evidence="1">Cell membrane</location>
        <topology evidence="1">Peripheral membrane protein</topology>
    </subcellularLocation>
</comment>
<dbReference type="GO" id="GO:0006826">
    <property type="term" value="P:iron ion transport"/>
    <property type="evidence" value="ECO:0007669"/>
    <property type="project" value="UniProtKB-KW"/>
</dbReference>
<evidence type="ECO:0000256" key="8">
    <source>
        <dbReference type="ARBA" id="ARBA00023065"/>
    </source>
</evidence>
<dbReference type="PATRIC" id="fig|92835.4.peg.3529"/>
<evidence type="ECO:0000256" key="6">
    <source>
        <dbReference type="ARBA" id="ARBA00022840"/>
    </source>
</evidence>
<name>A0A0M2H2Q2_9MICO</name>
<evidence type="ECO:0000256" key="9">
    <source>
        <dbReference type="ARBA" id="ARBA00023136"/>
    </source>
</evidence>
<evidence type="ECO:0000259" key="10">
    <source>
        <dbReference type="PROSITE" id="PS50893"/>
    </source>
</evidence>
<dbReference type="SMART" id="SM00382">
    <property type="entry name" value="AAA"/>
    <property type="match status" value="1"/>
</dbReference>
<keyword evidence="12" id="KW-1185">Reference proteome</keyword>
<keyword evidence="11" id="KW-0378">Hydrolase</keyword>
<evidence type="ECO:0000256" key="1">
    <source>
        <dbReference type="ARBA" id="ARBA00004202"/>
    </source>
</evidence>
<keyword evidence="6 11" id="KW-0067">ATP-binding</keyword>
<dbReference type="STRING" id="92835.RS81_03492"/>
<keyword evidence="4" id="KW-0410">Iron transport</keyword>
<dbReference type="GO" id="GO:0005886">
    <property type="term" value="C:plasma membrane"/>
    <property type="evidence" value="ECO:0007669"/>
    <property type="project" value="UniProtKB-SubCell"/>
</dbReference>
<dbReference type="Gene3D" id="3.40.50.300">
    <property type="entry name" value="P-loop containing nucleotide triphosphate hydrolases"/>
    <property type="match status" value="1"/>
</dbReference>
<dbReference type="AlphaFoldDB" id="A0A0M2H2Q2"/>
<accession>A0A0M2H2Q2</accession>
<organism evidence="11 12">
    <name type="scientific">Microbacterium terrae</name>
    <dbReference type="NCBI Taxonomy" id="69369"/>
    <lineage>
        <taxon>Bacteria</taxon>
        <taxon>Bacillati</taxon>
        <taxon>Actinomycetota</taxon>
        <taxon>Actinomycetes</taxon>
        <taxon>Micrococcales</taxon>
        <taxon>Microbacteriaceae</taxon>
        <taxon>Microbacterium</taxon>
    </lineage>
</organism>
<evidence type="ECO:0000313" key="12">
    <source>
        <dbReference type="Proteomes" id="UP000033956"/>
    </source>
</evidence>
<dbReference type="EMBL" id="JYIZ01000057">
    <property type="protein sequence ID" value="KJL37734.1"/>
    <property type="molecule type" value="Genomic_DNA"/>
</dbReference>
<keyword evidence="9" id="KW-0472">Membrane</keyword>
<dbReference type="PANTHER" id="PTHR42771:SF3">
    <property type="entry name" value="PETROBACTIN IMPORT ATP-BINDING PROTEIN YCLP"/>
    <property type="match status" value="1"/>
</dbReference>
<dbReference type="SUPFAM" id="SSF52540">
    <property type="entry name" value="P-loop containing nucleoside triphosphate hydrolases"/>
    <property type="match status" value="1"/>
</dbReference>
<evidence type="ECO:0000256" key="4">
    <source>
        <dbReference type="ARBA" id="ARBA00022496"/>
    </source>
</evidence>
<dbReference type="CDD" id="cd03214">
    <property type="entry name" value="ABC_Iron-Siderophores_B12_Hemin"/>
    <property type="match status" value="1"/>
</dbReference>
<evidence type="ECO:0000256" key="7">
    <source>
        <dbReference type="ARBA" id="ARBA00023004"/>
    </source>
</evidence>
<dbReference type="RefSeq" id="WP_045277341.1">
    <property type="nucleotide sequence ID" value="NZ_BAAAUP010000002.1"/>
</dbReference>
<dbReference type="PANTHER" id="PTHR42771">
    <property type="entry name" value="IRON(3+)-HYDROXAMATE IMPORT ATP-BINDING PROTEIN FHUC"/>
    <property type="match status" value="1"/>
</dbReference>
<dbReference type="PROSITE" id="PS50893">
    <property type="entry name" value="ABC_TRANSPORTER_2"/>
    <property type="match status" value="1"/>
</dbReference>
<sequence>MIEIDHITKRHGAVVAVDDVELTIGTGVTAIIGPNGAGKSTLLAAVGRLVGADAGTARVDGLDVVTTKSRLLAQRLAILRQDNHLAIRLSVEDLVGYGRFPHGGSGRTPEDRTHIEDAIALLDLEAVRTRFLDELSGGQRQRAFVAMAIAQDADHVLLDEPLNNLDPRHSVSLMKLLRRLAAERDMTIVVVLHDINVASQFADDIIAMRAGRVVHHGPVAEVVTEANLSALYDTPARVTELAGRRVVLWE</sequence>
<keyword evidence="7" id="KW-0408">Iron</keyword>
<keyword evidence="2" id="KW-0813">Transport</keyword>
<dbReference type="FunFam" id="3.40.50.300:FF:000134">
    <property type="entry name" value="Iron-enterobactin ABC transporter ATP-binding protein"/>
    <property type="match status" value="1"/>
</dbReference>
<protein>
    <submittedName>
        <fullName evidence="11">Iron(3+)-hydroxamate import ATP-binding protein FhuC</fullName>
        <ecNumber evidence="11">3.6.3.34</ecNumber>
    </submittedName>
</protein>
<dbReference type="GO" id="GO:0016887">
    <property type="term" value="F:ATP hydrolysis activity"/>
    <property type="evidence" value="ECO:0007669"/>
    <property type="project" value="InterPro"/>
</dbReference>
<keyword evidence="3" id="KW-1003">Cell membrane</keyword>
<keyword evidence="5" id="KW-0547">Nucleotide-binding</keyword>
<dbReference type="Proteomes" id="UP000033956">
    <property type="component" value="Unassembled WGS sequence"/>
</dbReference>
<dbReference type="Pfam" id="PF00005">
    <property type="entry name" value="ABC_tran"/>
    <property type="match status" value="1"/>
</dbReference>
<evidence type="ECO:0000256" key="2">
    <source>
        <dbReference type="ARBA" id="ARBA00022448"/>
    </source>
</evidence>
<comment type="caution">
    <text evidence="11">The sequence shown here is derived from an EMBL/GenBank/DDBJ whole genome shotgun (WGS) entry which is preliminary data.</text>
</comment>
<dbReference type="InterPro" id="IPR003439">
    <property type="entry name" value="ABC_transporter-like_ATP-bd"/>
</dbReference>
<evidence type="ECO:0000256" key="3">
    <source>
        <dbReference type="ARBA" id="ARBA00022475"/>
    </source>
</evidence>
<dbReference type="GO" id="GO:0005524">
    <property type="term" value="F:ATP binding"/>
    <property type="evidence" value="ECO:0007669"/>
    <property type="project" value="UniProtKB-KW"/>
</dbReference>
<dbReference type="InterPro" id="IPR003593">
    <property type="entry name" value="AAA+_ATPase"/>
</dbReference>
<proteinExistence type="predicted"/>
<feature type="domain" description="ABC transporter" evidence="10">
    <location>
        <begin position="2"/>
        <end position="235"/>
    </location>
</feature>
<evidence type="ECO:0000256" key="5">
    <source>
        <dbReference type="ARBA" id="ARBA00022741"/>
    </source>
</evidence>
<keyword evidence="8" id="KW-0406">Ion transport</keyword>
<dbReference type="EC" id="3.6.3.34" evidence="11"/>
<evidence type="ECO:0000313" key="11">
    <source>
        <dbReference type="EMBL" id="KJL37734.1"/>
    </source>
</evidence>
<dbReference type="InterPro" id="IPR027417">
    <property type="entry name" value="P-loop_NTPase"/>
</dbReference>
<reference evidence="11 12" key="1">
    <citation type="submission" date="2015-02" db="EMBL/GenBank/DDBJ databases">
        <title>Draft genome sequences of ten Microbacterium spp. with emphasis on heavy metal contaminated environments.</title>
        <authorList>
            <person name="Corretto E."/>
        </authorList>
    </citation>
    <scope>NUCLEOTIDE SEQUENCE [LARGE SCALE GENOMIC DNA]</scope>
    <source>
        <strain evidence="11 12">DSM 12510</strain>
    </source>
</reference>
<dbReference type="InterPro" id="IPR051535">
    <property type="entry name" value="Siderophore_ABC-ATPase"/>
</dbReference>
<dbReference type="PROSITE" id="PS00211">
    <property type="entry name" value="ABC_TRANSPORTER_1"/>
    <property type="match status" value="1"/>
</dbReference>
<gene>
    <name evidence="11" type="primary">fhuC_2</name>
    <name evidence="11" type="ORF">RS81_03492</name>
</gene>
<dbReference type="InterPro" id="IPR017871">
    <property type="entry name" value="ABC_transporter-like_CS"/>
</dbReference>